<evidence type="ECO:0000256" key="1">
    <source>
        <dbReference type="ARBA" id="ARBA00022722"/>
    </source>
</evidence>
<dbReference type="SUPFAM" id="SSF53098">
    <property type="entry name" value="Ribonuclease H-like"/>
    <property type="match status" value="1"/>
</dbReference>
<sequence length="184" mass="20837">MDSWDPGYHGKKNRRNLIVGLSALSSRPFANGSNPKGEAPYDLLQLCVGTHCLLMELYSYCPLPRALRDFLYDNKTVVAGVGIEKISKKLEKDRKEDGLIIRKRVELREEAEKMFPGNKLEKCSLEELAMVVLRGEVNFVKPKKMKWHEAHETGKFCSSLSKEMIKCASVEAFLACRMGSNLLK</sequence>
<proteinExistence type="predicted"/>
<evidence type="ECO:0000313" key="3">
    <source>
        <dbReference type="EMBL" id="KAK8549064.1"/>
    </source>
</evidence>
<dbReference type="Proteomes" id="UP001472677">
    <property type="component" value="Unassembled WGS sequence"/>
</dbReference>
<accession>A0ABR2E1Z6</accession>
<evidence type="ECO:0000313" key="4">
    <source>
        <dbReference type="Proteomes" id="UP001472677"/>
    </source>
</evidence>
<evidence type="ECO:0000256" key="2">
    <source>
        <dbReference type="ARBA" id="ARBA00022801"/>
    </source>
</evidence>
<name>A0ABR2E1Z6_9ROSI</name>
<keyword evidence="2" id="KW-0378">Hydrolase</keyword>
<reference evidence="3 4" key="1">
    <citation type="journal article" date="2024" name="G3 (Bethesda)">
        <title>Genome assembly of Hibiscus sabdariffa L. provides insights into metabolisms of medicinal natural products.</title>
        <authorList>
            <person name="Kim T."/>
        </authorList>
    </citation>
    <scope>NUCLEOTIDE SEQUENCE [LARGE SCALE GENOMIC DNA]</scope>
    <source>
        <strain evidence="3">TK-2024</strain>
        <tissue evidence="3">Old leaves</tissue>
    </source>
</reference>
<dbReference type="InterPro" id="IPR051132">
    <property type="entry name" value="3-5_Exonuclease_domain"/>
</dbReference>
<comment type="caution">
    <text evidence="3">The sequence shown here is derived from an EMBL/GenBank/DDBJ whole genome shotgun (WGS) entry which is preliminary data.</text>
</comment>
<dbReference type="InterPro" id="IPR012337">
    <property type="entry name" value="RNaseH-like_sf"/>
</dbReference>
<dbReference type="PANTHER" id="PTHR13620">
    <property type="entry name" value="3-5 EXONUCLEASE"/>
    <property type="match status" value="1"/>
</dbReference>
<gene>
    <name evidence="3" type="ORF">V6N12_061962</name>
</gene>
<organism evidence="3 4">
    <name type="scientific">Hibiscus sabdariffa</name>
    <name type="common">roselle</name>
    <dbReference type="NCBI Taxonomy" id="183260"/>
    <lineage>
        <taxon>Eukaryota</taxon>
        <taxon>Viridiplantae</taxon>
        <taxon>Streptophyta</taxon>
        <taxon>Embryophyta</taxon>
        <taxon>Tracheophyta</taxon>
        <taxon>Spermatophyta</taxon>
        <taxon>Magnoliopsida</taxon>
        <taxon>eudicotyledons</taxon>
        <taxon>Gunneridae</taxon>
        <taxon>Pentapetalae</taxon>
        <taxon>rosids</taxon>
        <taxon>malvids</taxon>
        <taxon>Malvales</taxon>
        <taxon>Malvaceae</taxon>
        <taxon>Malvoideae</taxon>
        <taxon>Hibiscus</taxon>
    </lineage>
</organism>
<keyword evidence="4" id="KW-1185">Reference proteome</keyword>
<dbReference type="Gene3D" id="3.30.420.10">
    <property type="entry name" value="Ribonuclease H-like superfamily/Ribonuclease H"/>
    <property type="match status" value="1"/>
</dbReference>
<dbReference type="InterPro" id="IPR036397">
    <property type="entry name" value="RNaseH_sf"/>
</dbReference>
<dbReference type="EMBL" id="JBBPBM010000021">
    <property type="protein sequence ID" value="KAK8549064.1"/>
    <property type="molecule type" value="Genomic_DNA"/>
</dbReference>
<dbReference type="PANTHER" id="PTHR13620:SF80">
    <property type="entry name" value="3'-5' EXONUCLEASE DOMAIN-CONTAINING PROTEIN"/>
    <property type="match status" value="1"/>
</dbReference>
<keyword evidence="1" id="KW-0540">Nuclease</keyword>
<protein>
    <submittedName>
        <fullName evidence="3">Uncharacterized protein</fullName>
    </submittedName>
</protein>